<dbReference type="SUPFAM" id="SSF53067">
    <property type="entry name" value="Actin-like ATPase domain"/>
    <property type="match status" value="1"/>
</dbReference>
<dbReference type="InterPro" id="IPR039758">
    <property type="entry name" value="NAGK-like"/>
</dbReference>
<dbReference type="VEuPathDB" id="VectorBase:GAUT015267"/>
<accession>A0A1A9UU27</accession>
<evidence type="ECO:0000313" key="2">
    <source>
        <dbReference type="Proteomes" id="UP000078200"/>
    </source>
</evidence>
<dbReference type="AlphaFoldDB" id="A0A1A9UU27"/>
<keyword evidence="2" id="KW-1185">Reference proteome</keyword>
<name>A0A1A9UU27_GLOAU</name>
<reference evidence="1" key="1">
    <citation type="submission" date="2020-05" db="UniProtKB">
        <authorList>
            <consortium name="EnsemblMetazoa"/>
        </authorList>
    </citation>
    <scope>IDENTIFICATION</scope>
    <source>
        <strain evidence="1">TTRI</strain>
    </source>
</reference>
<evidence type="ECO:0000313" key="1">
    <source>
        <dbReference type="EnsemblMetazoa" id="GAUT015267-PA"/>
    </source>
</evidence>
<proteinExistence type="predicted"/>
<dbReference type="STRING" id="7395.A0A1A9UU27"/>
<dbReference type="Gene3D" id="3.30.420.40">
    <property type="match status" value="1"/>
</dbReference>
<organism evidence="1 2">
    <name type="scientific">Glossina austeni</name>
    <name type="common">Savannah tsetse fly</name>
    <dbReference type="NCBI Taxonomy" id="7395"/>
    <lineage>
        <taxon>Eukaryota</taxon>
        <taxon>Metazoa</taxon>
        <taxon>Ecdysozoa</taxon>
        <taxon>Arthropoda</taxon>
        <taxon>Hexapoda</taxon>
        <taxon>Insecta</taxon>
        <taxon>Pterygota</taxon>
        <taxon>Neoptera</taxon>
        <taxon>Endopterygota</taxon>
        <taxon>Diptera</taxon>
        <taxon>Brachycera</taxon>
        <taxon>Muscomorpha</taxon>
        <taxon>Hippoboscoidea</taxon>
        <taxon>Glossinidae</taxon>
        <taxon>Glossina</taxon>
    </lineage>
</organism>
<dbReference type="PANTHER" id="PTHR12862:SF0">
    <property type="entry name" value="N-ACETYL-D-GLUCOSAMINE KINASE"/>
    <property type="match status" value="1"/>
</dbReference>
<dbReference type="EnsemblMetazoa" id="GAUT015267-RA">
    <property type="protein sequence ID" value="GAUT015267-PA"/>
    <property type="gene ID" value="GAUT015267"/>
</dbReference>
<dbReference type="PANTHER" id="PTHR12862">
    <property type="entry name" value="BADF TYPE ATPASE DOMAIN-CONTAINING PROTEIN"/>
    <property type="match status" value="1"/>
</dbReference>
<dbReference type="InterPro" id="IPR043129">
    <property type="entry name" value="ATPase_NBD"/>
</dbReference>
<dbReference type="GO" id="GO:0045127">
    <property type="term" value="F:N-acetylglucosamine kinase activity"/>
    <property type="evidence" value="ECO:0007669"/>
    <property type="project" value="InterPro"/>
</dbReference>
<dbReference type="Gene3D" id="3.20.20.80">
    <property type="entry name" value="Glycosidases"/>
    <property type="match status" value="1"/>
</dbReference>
<protein>
    <submittedName>
        <fullName evidence="1">Uncharacterized protein</fullName>
    </submittedName>
</protein>
<sequence>MAAVKNPPPWMKTNNEWTGYSCLKRKYYQTWANYHLNAAAAEVDGISGLYGTSPLMVTATESKSAGVKSFVSSAVVDGGASAWFMRTASGSQARRPQKWTKYFRRSWLLLTPQRPAHSQVFGDMMPHFYKKFDKSFLARLCIKLSRAAEGGKCLTKYLFDEAGENLGRMTAALMPKVQTNDLKSDPFKIVCAGSVWLSLPLLAGFLRGFLSGLQ</sequence>
<dbReference type="Proteomes" id="UP000078200">
    <property type="component" value="Unassembled WGS sequence"/>
</dbReference>